<reference evidence="1" key="2">
    <citation type="submission" date="2017-06" db="EMBL/GenBank/DDBJ databases">
        <title>WGS assembly of Brachypodium distachyon.</title>
        <authorList>
            <consortium name="The International Brachypodium Initiative"/>
            <person name="Lucas S."/>
            <person name="Harmon-Smith M."/>
            <person name="Lail K."/>
            <person name="Tice H."/>
            <person name="Grimwood J."/>
            <person name="Bruce D."/>
            <person name="Barry K."/>
            <person name="Shu S."/>
            <person name="Lindquist E."/>
            <person name="Wang M."/>
            <person name="Pitluck S."/>
            <person name="Vogel J.P."/>
            <person name="Garvin D.F."/>
            <person name="Mockler T.C."/>
            <person name="Schmutz J."/>
            <person name="Rokhsar D."/>
            <person name="Bevan M.W."/>
        </authorList>
    </citation>
    <scope>NUCLEOTIDE SEQUENCE</scope>
    <source>
        <strain evidence="1">Bd21</strain>
    </source>
</reference>
<proteinExistence type="predicted"/>
<reference evidence="2" key="3">
    <citation type="submission" date="2018-08" db="UniProtKB">
        <authorList>
            <consortium name="EnsemblPlants"/>
        </authorList>
    </citation>
    <scope>IDENTIFICATION</scope>
    <source>
        <strain evidence="2">cv. Bd21</strain>
    </source>
</reference>
<dbReference type="EMBL" id="CM000882">
    <property type="protein sequence ID" value="PNT68404.1"/>
    <property type="molecule type" value="Genomic_DNA"/>
</dbReference>
<evidence type="ECO:0000313" key="1">
    <source>
        <dbReference type="EMBL" id="PNT68404.1"/>
    </source>
</evidence>
<gene>
    <name evidence="1" type="ORF">BRADI_3g40195v3</name>
</gene>
<organism evidence="1">
    <name type="scientific">Brachypodium distachyon</name>
    <name type="common">Purple false brome</name>
    <name type="synonym">Trachynia distachya</name>
    <dbReference type="NCBI Taxonomy" id="15368"/>
    <lineage>
        <taxon>Eukaryota</taxon>
        <taxon>Viridiplantae</taxon>
        <taxon>Streptophyta</taxon>
        <taxon>Embryophyta</taxon>
        <taxon>Tracheophyta</taxon>
        <taxon>Spermatophyta</taxon>
        <taxon>Magnoliopsida</taxon>
        <taxon>Liliopsida</taxon>
        <taxon>Poales</taxon>
        <taxon>Poaceae</taxon>
        <taxon>BOP clade</taxon>
        <taxon>Pooideae</taxon>
        <taxon>Stipodae</taxon>
        <taxon>Brachypodieae</taxon>
        <taxon>Brachypodium</taxon>
    </lineage>
</organism>
<keyword evidence="3" id="KW-1185">Reference proteome</keyword>
<evidence type="ECO:0000313" key="2">
    <source>
        <dbReference type="EnsemblPlants" id="PNT68404"/>
    </source>
</evidence>
<sequence>MFLSTPWCSSTLLYFVIVCTPSTTILVCNPGIGQPAEVAQHVISTSLHRASSKQALDINHGGIGSEILLQKWILCVTILFCD</sequence>
<protein>
    <submittedName>
        <fullName evidence="1 2">Uncharacterized protein</fullName>
    </submittedName>
</protein>
<accession>A0A2K2D289</accession>
<dbReference type="InParanoid" id="A0A2K2D289"/>
<dbReference type="Gramene" id="PNT68404">
    <property type="protein sequence ID" value="PNT68404"/>
    <property type="gene ID" value="BRADI_3g40195v3"/>
</dbReference>
<reference evidence="1 2" key="1">
    <citation type="journal article" date="2010" name="Nature">
        <title>Genome sequencing and analysis of the model grass Brachypodium distachyon.</title>
        <authorList>
            <consortium name="International Brachypodium Initiative"/>
        </authorList>
    </citation>
    <scope>NUCLEOTIDE SEQUENCE [LARGE SCALE GENOMIC DNA]</scope>
    <source>
        <strain evidence="1 2">Bd21</strain>
    </source>
</reference>
<dbReference type="EnsemblPlants" id="PNT68404">
    <property type="protein sequence ID" value="PNT68404"/>
    <property type="gene ID" value="BRADI_3g40195v3"/>
</dbReference>
<name>A0A2K2D289_BRADI</name>
<dbReference type="AlphaFoldDB" id="A0A2K2D289"/>
<evidence type="ECO:0000313" key="3">
    <source>
        <dbReference type="Proteomes" id="UP000008810"/>
    </source>
</evidence>
<dbReference type="Proteomes" id="UP000008810">
    <property type="component" value="Chromosome 3"/>
</dbReference>